<feature type="compositionally biased region" description="Basic residues" evidence="1">
    <location>
        <begin position="31"/>
        <end position="50"/>
    </location>
</feature>
<name>A0A5B7EHH4_PORTR</name>
<evidence type="ECO:0000313" key="2">
    <source>
        <dbReference type="EMBL" id="MPC33811.1"/>
    </source>
</evidence>
<feature type="region of interest" description="Disordered" evidence="1">
    <location>
        <begin position="1"/>
        <end position="60"/>
    </location>
</feature>
<dbReference type="Proteomes" id="UP000324222">
    <property type="component" value="Unassembled WGS sequence"/>
</dbReference>
<gene>
    <name evidence="2" type="ORF">E2C01_027176</name>
</gene>
<feature type="region of interest" description="Disordered" evidence="1">
    <location>
        <begin position="76"/>
        <end position="108"/>
    </location>
</feature>
<accession>A0A5B7EHH4</accession>
<organism evidence="2 3">
    <name type="scientific">Portunus trituberculatus</name>
    <name type="common">Swimming crab</name>
    <name type="synonym">Neptunus trituberculatus</name>
    <dbReference type="NCBI Taxonomy" id="210409"/>
    <lineage>
        <taxon>Eukaryota</taxon>
        <taxon>Metazoa</taxon>
        <taxon>Ecdysozoa</taxon>
        <taxon>Arthropoda</taxon>
        <taxon>Crustacea</taxon>
        <taxon>Multicrustacea</taxon>
        <taxon>Malacostraca</taxon>
        <taxon>Eumalacostraca</taxon>
        <taxon>Eucarida</taxon>
        <taxon>Decapoda</taxon>
        <taxon>Pleocyemata</taxon>
        <taxon>Brachyura</taxon>
        <taxon>Eubrachyura</taxon>
        <taxon>Portunoidea</taxon>
        <taxon>Portunidae</taxon>
        <taxon>Portuninae</taxon>
        <taxon>Portunus</taxon>
    </lineage>
</organism>
<evidence type="ECO:0000313" key="3">
    <source>
        <dbReference type="Proteomes" id="UP000324222"/>
    </source>
</evidence>
<comment type="caution">
    <text evidence="2">The sequence shown here is derived from an EMBL/GenBank/DDBJ whole genome shotgun (WGS) entry which is preliminary data.</text>
</comment>
<dbReference type="AlphaFoldDB" id="A0A5B7EHH4"/>
<protein>
    <submittedName>
        <fullName evidence="2">Uncharacterized protein</fullName>
    </submittedName>
</protein>
<evidence type="ECO:0000256" key="1">
    <source>
        <dbReference type="SAM" id="MobiDB-lite"/>
    </source>
</evidence>
<dbReference type="EMBL" id="VSRR010002912">
    <property type="protein sequence ID" value="MPC33811.1"/>
    <property type="molecule type" value="Genomic_DNA"/>
</dbReference>
<feature type="compositionally biased region" description="Pro residues" evidence="1">
    <location>
        <begin position="97"/>
        <end position="108"/>
    </location>
</feature>
<proteinExistence type="predicted"/>
<sequence length="108" mass="12612">MQAGVYHPRYILAKDSSSKRVKKTPTMLHHNPYHSHHHQYHRHHHHHHLQPRTDPMPGERKVTQLVDGRSWWAGVARQGTSHTPSDLPIPHHRSLPTHPPVPKCPPFY</sequence>
<keyword evidence="3" id="KW-1185">Reference proteome</keyword>
<reference evidence="2 3" key="1">
    <citation type="submission" date="2019-05" db="EMBL/GenBank/DDBJ databases">
        <title>Another draft genome of Portunus trituberculatus and its Hox gene families provides insights of decapod evolution.</title>
        <authorList>
            <person name="Jeong J.-H."/>
            <person name="Song I."/>
            <person name="Kim S."/>
            <person name="Choi T."/>
            <person name="Kim D."/>
            <person name="Ryu S."/>
            <person name="Kim W."/>
        </authorList>
    </citation>
    <scope>NUCLEOTIDE SEQUENCE [LARGE SCALE GENOMIC DNA]</scope>
    <source>
        <tissue evidence="2">Muscle</tissue>
    </source>
</reference>